<protein>
    <submittedName>
        <fullName evidence="3">Uncharacterized protein</fullName>
    </submittedName>
</protein>
<feature type="chain" id="PRO_5042441785" evidence="1">
    <location>
        <begin position="21"/>
        <end position="94"/>
    </location>
</feature>
<evidence type="ECO:0000313" key="3">
    <source>
        <dbReference type="EMBL" id="KAJ7023690.1"/>
    </source>
</evidence>
<dbReference type="Proteomes" id="UP001218188">
    <property type="component" value="Unassembled WGS sequence"/>
</dbReference>
<accession>A0AAD6WSV2</accession>
<gene>
    <name evidence="4" type="ORF">C8F04DRAFT_1093128</name>
    <name evidence="3" type="ORF">C8F04DRAFT_1133667</name>
    <name evidence="2" type="ORF">C8F04DRAFT_1401540</name>
</gene>
<evidence type="ECO:0000313" key="2">
    <source>
        <dbReference type="EMBL" id="KAJ7023689.1"/>
    </source>
</evidence>
<keyword evidence="1" id="KW-0732">Signal</keyword>
<evidence type="ECO:0000256" key="1">
    <source>
        <dbReference type="SAM" id="SignalP"/>
    </source>
</evidence>
<feature type="signal peptide" evidence="1">
    <location>
        <begin position="1"/>
        <end position="20"/>
    </location>
</feature>
<evidence type="ECO:0000313" key="4">
    <source>
        <dbReference type="EMBL" id="KAJ7037279.1"/>
    </source>
</evidence>
<comment type="caution">
    <text evidence="3">The sequence shown here is derived from an EMBL/GenBank/DDBJ whole genome shotgun (WGS) entry which is preliminary data.</text>
</comment>
<organism evidence="3 5">
    <name type="scientific">Mycena alexandri</name>
    <dbReference type="NCBI Taxonomy" id="1745969"/>
    <lineage>
        <taxon>Eukaryota</taxon>
        <taxon>Fungi</taxon>
        <taxon>Dikarya</taxon>
        <taxon>Basidiomycota</taxon>
        <taxon>Agaricomycotina</taxon>
        <taxon>Agaricomycetes</taxon>
        <taxon>Agaricomycetidae</taxon>
        <taxon>Agaricales</taxon>
        <taxon>Marasmiineae</taxon>
        <taxon>Mycenaceae</taxon>
        <taxon>Mycena</taxon>
    </lineage>
</organism>
<name>A0AAD6WSV2_9AGAR</name>
<proteinExistence type="predicted"/>
<evidence type="ECO:0000313" key="5">
    <source>
        <dbReference type="Proteomes" id="UP001218188"/>
    </source>
</evidence>
<dbReference type="EMBL" id="JARJCM010000184">
    <property type="protein sequence ID" value="KAJ7023690.1"/>
    <property type="molecule type" value="Genomic_DNA"/>
</dbReference>
<dbReference type="EMBL" id="JARJCM010000038">
    <property type="protein sequence ID" value="KAJ7037279.1"/>
    <property type="molecule type" value="Genomic_DNA"/>
</dbReference>
<sequence>MYIRNLSLITLLAVLSGVKAQKEEWLCNCTMKAVYDPVITKQCCAQAGGNLVAPPPPQCDLFGSPLVGPAQNFIDCCVKFGDGFCCVPANGTAT</sequence>
<dbReference type="AlphaFoldDB" id="A0AAD6WSV2"/>
<reference evidence="3" key="1">
    <citation type="submission" date="2023-03" db="EMBL/GenBank/DDBJ databases">
        <title>Massive genome expansion in bonnet fungi (Mycena s.s.) driven by repeated elements and novel gene families across ecological guilds.</title>
        <authorList>
            <consortium name="Lawrence Berkeley National Laboratory"/>
            <person name="Harder C.B."/>
            <person name="Miyauchi S."/>
            <person name="Viragh M."/>
            <person name="Kuo A."/>
            <person name="Thoen E."/>
            <person name="Andreopoulos B."/>
            <person name="Lu D."/>
            <person name="Skrede I."/>
            <person name="Drula E."/>
            <person name="Henrissat B."/>
            <person name="Morin E."/>
            <person name="Kohler A."/>
            <person name="Barry K."/>
            <person name="LaButti K."/>
            <person name="Morin E."/>
            <person name="Salamov A."/>
            <person name="Lipzen A."/>
            <person name="Mereny Z."/>
            <person name="Hegedus B."/>
            <person name="Baldrian P."/>
            <person name="Stursova M."/>
            <person name="Weitz H."/>
            <person name="Taylor A."/>
            <person name="Grigoriev I.V."/>
            <person name="Nagy L.G."/>
            <person name="Martin F."/>
            <person name="Kauserud H."/>
        </authorList>
    </citation>
    <scope>NUCLEOTIDE SEQUENCE</scope>
    <source>
        <strain evidence="3">CBHHK200</strain>
    </source>
</reference>
<keyword evidence="5" id="KW-1185">Reference proteome</keyword>
<dbReference type="EMBL" id="JARJCM010000184">
    <property type="protein sequence ID" value="KAJ7023689.1"/>
    <property type="molecule type" value="Genomic_DNA"/>
</dbReference>